<gene>
    <name evidence="1" type="ORF">E2562_017421</name>
</gene>
<dbReference type="AlphaFoldDB" id="A0A6G1D513"/>
<proteinExistence type="predicted"/>
<evidence type="ECO:0000313" key="1">
    <source>
        <dbReference type="EMBL" id="KAF0907496.1"/>
    </source>
</evidence>
<accession>A0A6G1D513</accession>
<dbReference type="EMBL" id="SPHZ02000007">
    <property type="protein sequence ID" value="KAF0907496.1"/>
    <property type="molecule type" value="Genomic_DNA"/>
</dbReference>
<dbReference type="Proteomes" id="UP000479710">
    <property type="component" value="Unassembled WGS sequence"/>
</dbReference>
<comment type="caution">
    <text evidence="1">The sequence shown here is derived from an EMBL/GenBank/DDBJ whole genome shotgun (WGS) entry which is preliminary data.</text>
</comment>
<evidence type="ECO:0000313" key="2">
    <source>
        <dbReference type="Proteomes" id="UP000479710"/>
    </source>
</evidence>
<sequence length="93" mass="9673">MAEVDNSEREEHVVGDLYVYSYGHPAATEVCGLYASWAAAPDSGCPAATTPPLAGTPIFATPPLDGSSRVASGLSRHDICIHDGGVSFVAVRR</sequence>
<name>A0A6G1D513_9ORYZ</name>
<organism evidence="1 2">
    <name type="scientific">Oryza meyeriana var. granulata</name>
    <dbReference type="NCBI Taxonomy" id="110450"/>
    <lineage>
        <taxon>Eukaryota</taxon>
        <taxon>Viridiplantae</taxon>
        <taxon>Streptophyta</taxon>
        <taxon>Embryophyta</taxon>
        <taxon>Tracheophyta</taxon>
        <taxon>Spermatophyta</taxon>
        <taxon>Magnoliopsida</taxon>
        <taxon>Liliopsida</taxon>
        <taxon>Poales</taxon>
        <taxon>Poaceae</taxon>
        <taxon>BOP clade</taxon>
        <taxon>Oryzoideae</taxon>
        <taxon>Oryzeae</taxon>
        <taxon>Oryzinae</taxon>
        <taxon>Oryza</taxon>
        <taxon>Oryza meyeriana</taxon>
    </lineage>
</organism>
<protein>
    <submittedName>
        <fullName evidence="1">Uncharacterized protein</fullName>
    </submittedName>
</protein>
<reference evidence="1 2" key="1">
    <citation type="submission" date="2019-11" db="EMBL/GenBank/DDBJ databases">
        <title>Whole genome sequence of Oryza granulata.</title>
        <authorList>
            <person name="Li W."/>
        </authorList>
    </citation>
    <scope>NUCLEOTIDE SEQUENCE [LARGE SCALE GENOMIC DNA]</scope>
    <source>
        <strain evidence="2">cv. Menghai</strain>
        <tissue evidence="1">Leaf</tissue>
    </source>
</reference>
<keyword evidence="2" id="KW-1185">Reference proteome</keyword>